<evidence type="ECO:0000313" key="8">
    <source>
        <dbReference type="EMBL" id="MBC8574205.1"/>
    </source>
</evidence>
<dbReference type="Proteomes" id="UP000657421">
    <property type="component" value="Unassembled WGS sequence"/>
</dbReference>
<dbReference type="InterPro" id="IPR020846">
    <property type="entry name" value="MFS_dom"/>
</dbReference>
<keyword evidence="4 6" id="KW-1133">Transmembrane helix</keyword>
<keyword evidence="2" id="KW-0813">Transport</keyword>
<evidence type="ECO:0000259" key="7">
    <source>
        <dbReference type="PROSITE" id="PS50850"/>
    </source>
</evidence>
<evidence type="ECO:0000256" key="3">
    <source>
        <dbReference type="ARBA" id="ARBA00022692"/>
    </source>
</evidence>
<dbReference type="SUPFAM" id="SSF103473">
    <property type="entry name" value="MFS general substrate transporter"/>
    <property type="match status" value="1"/>
</dbReference>
<feature type="transmembrane region" description="Helical" evidence="6">
    <location>
        <begin position="25"/>
        <end position="45"/>
    </location>
</feature>
<dbReference type="Gene3D" id="1.20.1250.20">
    <property type="entry name" value="MFS general substrate transporter like domains"/>
    <property type="match status" value="1"/>
</dbReference>
<evidence type="ECO:0000313" key="9">
    <source>
        <dbReference type="Proteomes" id="UP000657421"/>
    </source>
</evidence>
<evidence type="ECO:0000256" key="5">
    <source>
        <dbReference type="ARBA" id="ARBA00023136"/>
    </source>
</evidence>
<comment type="subcellular location">
    <subcellularLocation>
        <location evidence="1">Cell membrane</location>
        <topology evidence="1">Multi-pass membrane protein</topology>
    </subcellularLocation>
</comment>
<keyword evidence="9" id="KW-1185">Reference proteome</keyword>
<feature type="transmembrane region" description="Helical" evidence="6">
    <location>
        <begin position="117"/>
        <end position="135"/>
    </location>
</feature>
<sequence length="143" mass="15132">MLTLGNCIGSITGPIVFSKIKNVKVFVSGAAVLSFAGIIMCWRFPSIFVLHILVLYTGIMLGASMPIFLSAPVLLEGLGTKYAGSAAGVISTLQLLGAVLIPTYILTPIAGDNYSLLFMLASICMVIMFLCGLLLPQFGNNQK</sequence>
<protein>
    <recommendedName>
        <fullName evidence="7">Major facilitator superfamily (MFS) profile domain-containing protein</fullName>
    </recommendedName>
</protein>
<evidence type="ECO:0000256" key="2">
    <source>
        <dbReference type="ARBA" id="ARBA00022448"/>
    </source>
</evidence>
<dbReference type="InterPro" id="IPR036259">
    <property type="entry name" value="MFS_trans_sf"/>
</dbReference>
<organism evidence="8 9">
    <name type="scientific">Jingyaoa shaoxingensis</name>
    <dbReference type="NCBI Taxonomy" id="2763671"/>
    <lineage>
        <taxon>Bacteria</taxon>
        <taxon>Bacillati</taxon>
        <taxon>Bacillota</taxon>
        <taxon>Clostridia</taxon>
        <taxon>Lachnospirales</taxon>
        <taxon>Lachnospiraceae</taxon>
        <taxon>Jingyaoa</taxon>
    </lineage>
</organism>
<feature type="transmembrane region" description="Helical" evidence="6">
    <location>
        <begin position="51"/>
        <end position="75"/>
    </location>
</feature>
<evidence type="ECO:0000256" key="6">
    <source>
        <dbReference type="SAM" id="Phobius"/>
    </source>
</evidence>
<dbReference type="RefSeq" id="WP_249309701.1">
    <property type="nucleotide sequence ID" value="NZ_JACRSZ010000017.1"/>
</dbReference>
<feature type="domain" description="Major facilitator superfamily (MFS) profile" evidence="7">
    <location>
        <begin position="1"/>
        <end position="139"/>
    </location>
</feature>
<accession>A0ABR7NCS0</accession>
<evidence type="ECO:0000256" key="4">
    <source>
        <dbReference type="ARBA" id="ARBA00022989"/>
    </source>
</evidence>
<dbReference type="EMBL" id="JACRSZ010000017">
    <property type="protein sequence ID" value="MBC8574205.1"/>
    <property type="molecule type" value="Genomic_DNA"/>
</dbReference>
<reference evidence="8 9" key="1">
    <citation type="submission" date="2020-08" db="EMBL/GenBank/DDBJ databases">
        <title>Genome public.</title>
        <authorList>
            <person name="Liu C."/>
            <person name="Sun Q."/>
        </authorList>
    </citation>
    <scope>NUCLEOTIDE SEQUENCE [LARGE SCALE GENOMIC DNA]</scope>
    <source>
        <strain evidence="8 9">NSJ-46</strain>
    </source>
</reference>
<feature type="transmembrane region" description="Helical" evidence="6">
    <location>
        <begin position="82"/>
        <end position="105"/>
    </location>
</feature>
<dbReference type="PROSITE" id="PS50850">
    <property type="entry name" value="MFS"/>
    <property type="match status" value="1"/>
</dbReference>
<keyword evidence="5 6" id="KW-0472">Membrane</keyword>
<gene>
    <name evidence="8" type="ORF">H8716_14140</name>
</gene>
<keyword evidence="3 6" id="KW-0812">Transmembrane</keyword>
<name>A0ABR7NCS0_9FIRM</name>
<evidence type="ECO:0000256" key="1">
    <source>
        <dbReference type="ARBA" id="ARBA00004651"/>
    </source>
</evidence>
<proteinExistence type="predicted"/>
<comment type="caution">
    <text evidence="8">The sequence shown here is derived from an EMBL/GenBank/DDBJ whole genome shotgun (WGS) entry which is preliminary data.</text>
</comment>